<dbReference type="InterPro" id="IPR001668">
    <property type="entry name" value="Mob_Pre"/>
</dbReference>
<dbReference type="OrthoDB" id="9800759at2"/>
<dbReference type="GO" id="GO:0006310">
    <property type="term" value="P:DNA recombination"/>
    <property type="evidence" value="ECO:0007669"/>
    <property type="project" value="InterPro"/>
</dbReference>
<dbReference type="GO" id="GO:0003677">
    <property type="term" value="F:DNA binding"/>
    <property type="evidence" value="ECO:0007669"/>
    <property type="project" value="InterPro"/>
</dbReference>
<reference evidence="3 4" key="1">
    <citation type="submission" date="2016-11" db="EMBL/GenBank/DDBJ databases">
        <authorList>
            <person name="Jaros S."/>
            <person name="Januszkiewicz K."/>
            <person name="Wedrychowicz H."/>
        </authorList>
    </citation>
    <scope>NUCLEOTIDE SEQUENCE [LARGE SCALE GENOMIC DNA]</scope>
    <source>
        <strain evidence="3 4">Y1</strain>
    </source>
</reference>
<dbReference type="EMBL" id="FRCT01000022">
    <property type="protein sequence ID" value="SHM90013.1"/>
    <property type="molecule type" value="Genomic_DNA"/>
</dbReference>
<dbReference type="CDD" id="cd17242">
    <property type="entry name" value="MobM_relaxase"/>
    <property type="match status" value="1"/>
</dbReference>
<accession>A0A1M7MGT5</accession>
<sequence>MKGFSISFTLGKASSVHGGNVDHNNRDFIAKNVDPTKTDNNILYKAQDIETAYHELFDAAVAEYNSKKSRPSRRINDYYEHIKNGRREETYYETIVQFGSVQDAPCGSERGEVAKKMLDDYMKGFQKRNPNLHVFNAILHMDEASPHIHIDFIPFYTQGRTNGLSKGVSMKAALIEQGYKSNGKMTNHLIEWENSERKVMETIINSYGYEREEMNAKYKHLSVEDYKIKQDENTIRTSLKRNHYVSSDDISQEKMRSLMFKLSSADKKIAALEKEKSSPNKSFFYSNPDKQAFIQSKMDAANIPYVETENGFDAQECYVKQIREWEKIFKPSSKSFREQLIDEIDKLLMRCSDVDELYKKLEADGFAVKLGRYISVRPPKAERFIRLKSLGEEYNERALQNRIQQSHKFEVKLNENIDKAEADNLPSLKILKTMRFYTVTFKKGLLPCHKKHKQLPFSWLNDEELDRLLLLNRKINAGETIESMKKEFELKELELKEKNAAAEEALKRYQRLARAEEAFLVLYEGKESSFISIKQAEQYREAYPNITESNYVEVFKFTEQAKSDSDAAKSIVQEAEQELRSLGGAIAIAAKVQAGTYVQELVCTENIHRNADILPNGVFQL</sequence>
<comment type="similarity">
    <text evidence="1">Belongs to the plasmid mobilization pre family.</text>
</comment>
<dbReference type="RefSeq" id="WP_072952429.1">
    <property type="nucleotide sequence ID" value="NZ_FRCT01000022.1"/>
</dbReference>
<proteinExistence type="inferred from homology"/>
<dbReference type="Proteomes" id="UP000184394">
    <property type="component" value="Unassembled WGS sequence"/>
</dbReference>
<dbReference type="Gene3D" id="3.30.930.30">
    <property type="match status" value="1"/>
</dbReference>
<protein>
    <submittedName>
        <fullName evidence="3">Plasmid recombination enzyme</fullName>
    </submittedName>
</protein>
<name>A0A1M7MGT5_RUMFL</name>
<keyword evidence="2" id="KW-0175">Coiled coil</keyword>
<gene>
    <name evidence="3" type="ORF">SAMN04487860_12243</name>
</gene>
<evidence type="ECO:0000313" key="3">
    <source>
        <dbReference type="EMBL" id="SHM90013.1"/>
    </source>
</evidence>
<organism evidence="3 4">
    <name type="scientific">Ruminococcus flavefaciens</name>
    <dbReference type="NCBI Taxonomy" id="1265"/>
    <lineage>
        <taxon>Bacteria</taxon>
        <taxon>Bacillati</taxon>
        <taxon>Bacillota</taxon>
        <taxon>Clostridia</taxon>
        <taxon>Eubacteriales</taxon>
        <taxon>Oscillospiraceae</taxon>
        <taxon>Ruminococcus</taxon>
    </lineage>
</organism>
<feature type="coiled-coil region" evidence="2">
    <location>
        <begin position="481"/>
        <end position="515"/>
    </location>
</feature>
<evidence type="ECO:0000313" key="4">
    <source>
        <dbReference type="Proteomes" id="UP000184394"/>
    </source>
</evidence>
<evidence type="ECO:0000256" key="1">
    <source>
        <dbReference type="ARBA" id="ARBA00010657"/>
    </source>
</evidence>
<dbReference type="AlphaFoldDB" id="A0A1M7MGT5"/>
<dbReference type="Pfam" id="PF01076">
    <property type="entry name" value="Mob_Pre"/>
    <property type="match status" value="1"/>
</dbReference>
<evidence type="ECO:0000256" key="2">
    <source>
        <dbReference type="SAM" id="Coils"/>
    </source>
</evidence>